<accession>B0DDN8</accession>
<proteinExistence type="predicted"/>
<dbReference type="HOGENOM" id="CLU_2812822_0_0_1"/>
<dbReference type="EMBL" id="DS547105">
    <property type="protein sequence ID" value="EDR07122.1"/>
    <property type="molecule type" value="Genomic_DNA"/>
</dbReference>
<dbReference type="KEGG" id="lbc:LACBIDRAFT_298949"/>
<dbReference type="Proteomes" id="UP000001194">
    <property type="component" value="Unassembled WGS sequence"/>
</dbReference>
<dbReference type="InParanoid" id="B0DDN8"/>
<dbReference type="AlphaFoldDB" id="B0DDN8"/>
<evidence type="ECO:0000313" key="2">
    <source>
        <dbReference type="Proteomes" id="UP000001194"/>
    </source>
</evidence>
<protein>
    <submittedName>
        <fullName evidence="1">Predicted protein</fullName>
    </submittedName>
</protein>
<dbReference type="RefSeq" id="XP_001882053.1">
    <property type="nucleotide sequence ID" value="XM_001882018.1"/>
</dbReference>
<evidence type="ECO:0000313" key="1">
    <source>
        <dbReference type="EMBL" id="EDR07122.1"/>
    </source>
</evidence>
<name>B0DDN8_LACBS</name>
<gene>
    <name evidence="1" type="ORF">LACBIDRAFT_298949</name>
</gene>
<reference evidence="1 2" key="1">
    <citation type="journal article" date="2008" name="Nature">
        <title>The genome of Laccaria bicolor provides insights into mycorrhizal symbiosis.</title>
        <authorList>
            <person name="Martin F."/>
            <person name="Aerts A."/>
            <person name="Ahren D."/>
            <person name="Brun A."/>
            <person name="Danchin E.G.J."/>
            <person name="Duchaussoy F."/>
            <person name="Gibon J."/>
            <person name="Kohler A."/>
            <person name="Lindquist E."/>
            <person name="Pereda V."/>
            <person name="Salamov A."/>
            <person name="Shapiro H.J."/>
            <person name="Wuyts J."/>
            <person name="Blaudez D."/>
            <person name="Buee M."/>
            <person name="Brokstein P."/>
            <person name="Canbaeck B."/>
            <person name="Cohen D."/>
            <person name="Courty P.E."/>
            <person name="Coutinho P.M."/>
            <person name="Delaruelle C."/>
            <person name="Detter J.C."/>
            <person name="Deveau A."/>
            <person name="DiFazio S."/>
            <person name="Duplessis S."/>
            <person name="Fraissinet-Tachet L."/>
            <person name="Lucic E."/>
            <person name="Frey-Klett P."/>
            <person name="Fourrey C."/>
            <person name="Feussner I."/>
            <person name="Gay G."/>
            <person name="Grimwood J."/>
            <person name="Hoegger P.J."/>
            <person name="Jain P."/>
            <person name="Kilaru S."/>
            <person name="Labbe J."/>
            <person name="Lin Y.C."/>
            <person name="Legue V."/>
            <person name="Le Tacon F."/>
            <person name="Marmeisse R."/>
            <person name="Melayah D."/>
            <person name="Montanini B."/>
            <person name="Muratet M."/>
            <person name="Nehls U."/>
            <person name="Niculita-Hirzel H."/>
            <person name="Oudot-Le Secq M.P."/>
            <person name="Peter M."/>
            <person name="Quesneville H."/>
            <person name="Rajashekar B."/>
            <person name="Reich M."/>
            <person name="Rouhier N."/>
            <person name="Schmutz J."/>
            <person name="Yin T."/>
            <person name="Chalot M."/>
            <person name="Henrissat B."/>
            <person name="Kuees U."/>
            <person name="Lucas S."/>
            <person name="Van de Peer Y."/>
            <person name="Podila G.K."/>
            <person name="Polle A."/>
            <person name="Pukkila P.J."/>
            <person name="Richardson P.M."/>
            <person name="Rouze P."/>
            <person name="Sanders I.R."/>
            <person name="Stajich J.E."/>
            <person name="Tunlid A."/>
            <person name="Tuskan G."/>
            <person name="Grigoriev I.V."/>
        </authorList>
    </citation>
    <scope>NUCLEOTIDE SEQUENCE [LARGE SCALE GENOMIC DNA]</scope>
    <source>
        <strain evidence="2">S238N-H82 / ATCC MYA-4686</strain>
    </source>
</reference>
<organism evidence="2">
    <name type="scientific">Laccaria bicolor (strain S238N-H82 / ATCC MYA-4686)</name>
    <name type="common">Bicoloured deceiver</name>
    <name type="synonym">Laccaria laccata var. bicolor</name>
    <dbReference type="NCBI Taxonomy" id="486041"/>
    <lineage>
        <taxon>Eukaryota</taxon>
        <taxon>Fungi</taxon>
        <taxon>Dikarya</taxon>
        <taxon>Basidiomycota</taxon>
        <taxon>Agaricomycotina</taxon>
        <taxon>Agaricomycetes</taxon>
        <taxon>Agaricomycetidae</taxon>
        <taxon>Agaricales</taxon>
        <taxon>Agaricineae</taxon>
        <taxon>Hydnangiaceae</taxon>
        <taxon>Laccaria</taxon>
    </lineage>
</organism>
<dbReference type="GeneID" id="6077847"/>
<sequence length="67" mass="7529">MILTWVTYAVPRLRNHKPSDLRYLSLGTNFAMATAAFNLCSKHILLNVRRTCLNSSGTAARWLGSTF</sequence>
<keyword evidence="2" id="KW-1185">Reference proteome</keyword>